<evidence type="ECO:0000256" key="8">
    <source>
        <dbReference type="ARBA" id="ARBA00023136"/>
    </source>
</evidence>
<accession>A0A1H1ZMH6</accession>
<dbReference type="AlphaFoldDB" id="A0A1H1ZMH6"/>
<feature type="transmembrane region" description="Helical" evidence="10">
    <location>
        <begin position="270"/>
        <end position="294"/>
    </location>
</feature>
<keyword evidence="8 10" id="KW-0472">Membrane</keyword>
<feature type="transmembrane region" description="Helical" evidence="10">
    <location>
        <begin position="21"/>
        <end position="44"/>
    </location>
</feature>
<keyword evidence="2" id="KW-0813">Transport</keyword>
<dbReference type="GO" id="GO:0016020">
    <property type="term" value="C:membrane"/>
    <property type="evidence" value="ECO:0007669"/>
    <property type="project" value="InterPro"/>
</dbReference>
<reference evidence="12" key="1">
    <citation type="submission" date="2016-10" db="EMBL/GenBank/DDBJ databases">
        <authorList>
            <person name="Varghese N."/>
            <person name="Submissions S."/>
        </authorList>
    </citation>
    <scope>NUCLEOTIDE SEQUENCE [LARGE SCALE GENOMIC DNA]</scope>
    <source>
        <strain evidence="12">DSM 21772</strain>
    </source>
</reference>
<evidence type="ECO:0000256" key="4">
    <source>
        <dbReference type="ARBA" id="ARBA00022597"/>
    </source>
</evidence>
<feature type="transmembrane region" description="Helical" evidence="10">
    <location>
        <begin position="56"/>
        <end position="77"/>
    </location>
</feature>
<evidence type="ECO:0000313" key="11">
    <source>
        <dbReference type="EMBL" id="SDT35001.1"/>
    </source>
</evidence>
<evidence type="ECO:0000256" key="1">
    <source>
        <dbReference type="ARBA" id="ARBA00006430"/>
    </source>
</evidence>
<feature type="transmembrane region" description="Helical" evidence="10">
    <location>
        <begin position="236"/>
        <end position="258"/>
    </location>
</feature>
<dbReference type="Pfam" id="PF03812">
    <property type="entry name" value="KdgT"/>
    <property type="match status" value="1"/>
</dbReference>
<feature type="region of interest" description="Disordered" evidence="9">
    <location>
        <begin position="352"/>
        <end position="374"/>
    </location>
</feature>
<keyword evidence="3" id="KW-1003">Cell membrane</keyword>
<evidence type="ECO:0000256" key="3">
    <source>
        <dbReference type="ARBA" id="ARBA00022475"/>
    </source>
</evidence>
<feature type="transmembrane region" description="Helical" evidence="10">
    <location>
        <begin position="117"/>
        <end position="139"/>
    </location>
</feature>
<dbReference type="InterPro" id="IPR004684">
    <property type="entry name" value="2keto-3dGluconate_permease"/>
</dbReference>
<feature type="transmembrane region" description="Helical" evidence="10">
    <location>
        <begin position="204"/>
        <end position="224"/>
    </location>
</feature>
<organism evidence="11 12">
    <name type="scientific">Microterricola viridarii</name>
    <dbReference type="NCBI Taxonomy" id="412690"/>
    <lineage>
        <taxon>Bacteria</taxon>
        <taxon>Bacillati</taxon>
        <taxon>Actinomycetota</taxon>
        <taxon>Actinomycetes</taxon>
        <taxon>Micrococcales</taxon>
        <taxon>Microbacteriaceae</taxon>
        <taxon>Microterricola</taxon>
    </lineage>
</organism>
<dbReference type="RefSeq" id="WP_083365200.1">
    <property type="nucleotide sequence ID" value="NZ_LT629742.1"/>
</dbReference>
<evidence type="ECO:0000256" key="10">
    <source>
        <dbReference type="SAM" id="Phobius"/>
    </source>
</evidence>
<feature type="transmembrane region" description="Helical" evidence="10">
    <location>
        <begin position="180"/>
        <end position="197"/>
    </location>
</feature>
<feature type="transmembrane region" description="Helical" evidence="10">
    <location>
        <begin position="300"/>
        <end position="327"/>
    </location>
</feature>
<feature type="compositionally biased region" description="Basic and acidic residues" evidence="9">
    <location>
        <begin position="362"/>
        <end position="374"/>
    </location>
</feature>
<dbReference type="STRING" id="412690.SAMN04489834_3523"/>
<dbReference type="Proteomes" id="UP000181956">
    <property type="component" value="Chromosome I"/>
</dbReference>
<evidence type="ECO:0000256" key="9">
    <source>
        <dbReference type="SAM" id="MobiDB-lite"/>
    </source>
</evidence>
<keyword evidence="5 10" id="KW-0812">Transmembrane</keyword>
<dbReference type="OrthoDB" id="3185611at2"/>
<keyword evidence="12" id="KW-1185">Reference proteome</keyword>
<keyword evidence="7 10" id="KW-1133">Transmembrane helix</keyword>
<evidence type="ECO:0000256" key="7">
    <source>
        <dbReference type="ARBA" id="ARBA00022989"/>
    </source>
</evidence>
<keyword evidence="4" id="KW-0762">Sugar transport</keyword>
<gene>
    <name evidence="11" type="ORF">SAMN04489834_3523</name>
</gene>
<dbReference type="GO" id="GO:0015649">
    <property type="term" value="F:2-keto-3-deoxygluconate:proton symporter activity"/>
    <property type="evidence" value="ECO:0007669"/>
    <property type="project" value="InterPro"/>
</dbReference>
<sequence>MSTTRAPKTGLQQYVATLGSWIGKIPGAIMILPLFLGATINTLWPQALDLGSFTSALFRDGTGALLGLFFFCMGAQINFRATGVTVEKGVAILIGKVGIGVIIGLGVAFLIPGGTLFGLVPLAIIAAMTNSNSALFVALTKQFGNKSDRGAVSVIALNDGPFFTLIALGAAGLAAFPLEMLAGLLTPLFLGFAVGNLSAKARVFLAPGETLLIPFLGFVVGRGIDFTTLGEAGAQGILLGLLTVVLSGPAAMGCLWLAHVLRRRPKRARNLISGAAEATTAGNAVATPAAVALIDPSFEAIQSIATAQVAAATITTAILIPFVVMFVSRWQLSRGVSPQAEDEWNFGAVDGDVETASATPGGEHDRLAETTRAH</sequence>
<dbReference type="EMBL" id="LT629742">
    <property type="protein sequence ID" value="SDT35001.1"/>
    <property type="molecule type" value="Genomic_DNA"/>
</dbReference>
<evidence type="ECO:0000256" key="2">
    <source>
        <dbReference type="ARBA" id="ARBA00022448"/>
    </source>
</evidence>
<protein>
    <submittedName>
        <fullName evidence="11">2-keto-3-deoxygluconate permease</fullName>
    </submittedName>
</protein>
<feature type="transmembrane region" description="Helical" evidence="10">
    <location>
        <begin position="151"/>
        <end position="174"/>
    </location>
</feature>
<evidence type="ECO:0000313" key="12">
    <source>
        <dbReference type="Proteomes" id="UP000181956"/>
    </source>
</evidence>
<feature type="transmembrane region" description="Helical" evidence="10">
    <location>
        <begin position="89"/>
        <end position="111"/>
    </location>
</feature>
<keyword evidence="6" id="KW-0769">Symport</keyword>
<evidence type="ECO:0000256" key="5">
    <source>
        <dbReference type="ARBA" id="ARBA00022692"/>
    </source>
</evidence>
<evidence type="ECO:0000256" key="6">
    <source>
        <dbReference type="ARBA" id="ARBA00022847"/>
    </source>
</evidence>
<name>A0A1H1ZMH6_9MICO</name>
<comment type="similarity">
    <text evidence="1">Belongs to the KdgT transporter family.</text>
</comment>
<proteinExistence type="inferred from homology"/>